<dbReference type="EMBL" id="LLXL01001686">
    <property type="protein sequence ID" value="PKK63285.1"/>
    <property type="molecule type" value="Genomic_DNA"/>
</dbReference>
<comment type="caution">
    <text evidence="2">The sequence shown here is derived from an EMBL/GenBank/DDBJ whole genome shotgun (WGS) entry which is preliminary data.</text>
</comment>
<organism evidence="2 3">
    <name type="scientific">Rhizophagus irregularis</name>
    <dbReference type="NCBI Taxonomy" id="588596"/>
    <lineage>
        <taxon>Eukaryota</taxon>
        <taxon>Fungi</taxon>
        <taxon>Fungi incertae sedis</taxon>
        <taxon>Mucoromycota</taxon>
        <taxon>Glomeromycotina</taxon>
        <taxon>Glomeromycetes</taxon>
        <taxon>Glomerales</taxon>
        <taxon>Glomeraceae</taxon>
        <taxon>Rhizophagus</taxon>
    </lineage>
</organism>
<dbReference type="Proteomes" id="UP000233469">
    <property type="component" value="Unassembled WGS sequence"/>
</dbReference>
<gene>
    <name evidence="2" type="ORF">RhiirC2_789125</name>
</gene>
<protein>
    <recommendedName>
        <fullName evidence="4">Serine-threonine/tyrosine-protein kinase catalytic domain-containing protein</fullName>
    </recommendedName>
</protein>
<keyword evidence="1" id="KW-0472">Membrane</keyword>
<evidence type="ECO:0000256" key="1">
    <source>
        <dbReference type="SAM" id="Phobius"/>
    </source>
</evidence>
<evidence type="ECO:0000313" key="3">
    <source>
        <dbReference type="Proteomes" id="UP000233469"/>
    </source>
</evidence>
<reference evidence="2 3" key="2">
    <citation type="submission" date="2017-10" db="EMBL/GenBank/DDBJ databases">
        <title>Extensive intraspecific genome diversity in a model arbuscular mycorrhizal fungus.</title>
        <authorList>
            <person name="Chen E.C.H."/>
            <person name="Morin E."/>
            <person name="Baudet D."/>
            <person name="Noel J."/>
            <person name="Ndikumana S."/>
            <person name="Charron P."/>
            <person name="St-Onge C."/>
            <person name="Giorgi J."/>
            <person name="Grigoriev I.V."/>
            <person name="Roux C."/>
            <person name="Martin F.M."/>
            <person name="Corradi N."/>
        </authorList>
    </citation>
    <scope>NUCLEOTIDE SEQUENCE [LARGE SCALE GENOMIC DNA]</scope>
    <source>
        <strain evidence="2 3">C2</strain>
    </source>
</reference>
<evidence type="ECO:0008006" key="4">
    <source>
        <dbReference type="Google" id="ProtNLM"/>
    </source>
</evidence>
<keyword evidence="1" id="KW-1133">Transmembrane helix</keyword>
<reference evidence="2 3" key="1">
    <citation type="submission" date="2016-04" db="EMBL/GenBank/DDBJ databases">
        <title>Genome analyses suggest a sexual origin of heterokaryosis in a supposedly ancient asexual fungus.</title>
        <authorList>
            <person name="Ropars J."/>
            <person name="Sedzielewska K."/>
            <person name="Noel J."/>
            <person name="Charron P."/>
            <person name="Farinelli L."/>
            <person name="Marton T."/>
            <person name="Kruger M."/>
            <person name="Pelin A."/>
            <person name="Brachmann A."/>
            <person name="Corradi N."/>
        </authorList>
    </citation>
    <scope>NUCLEOTIDE SEQUENCE [LARGE SCALE GENOMIC DNA]</scope>
    <source>
        <strain evidence="2 3">C2</strain>
    </source>
</reference>
<evidence type="ECO:0000313" key="2">
    <source>
        <dbReference type="EMBL" id="PKK63285.1"/>
    </source>
</evidence>
<proteinExistence type="predicted"/>
<name>A0A2N1MNT1_9GLOM</name>
<feature type="transmembrane region" description="Helical" evidence="1">
    <location>
        <begin position="82"/>
        <end position="99"/>
    </location>
</feature>
<sequence length="100" mass="12235">MVILPPTRRQLFADREHDDICKEIRPEIYEPEAPKCYIDLIRRCWDPNPEIEEMIFSFQESYYGNDHEFKEQFREAEKYRKIILRKIMILIISHLYISVA</sequence>
<keyword evidence="1" id="KW-0812">Transmembrane</keyword>
<accession>A0A2N1MNT1</accession>
<dbReference type="AlphaFoldDB" id="A0A2N1MNT1"/>